<evidence type="ECO:0000313" key="2">
    <source>
        <dbReference type="Proteomes" id="UP000315017"/>
    </source>
</evidence>
<gene>
    <name evidence="1" type="ORF">ETAA8_13330</name>
</gene>
<dbReference type="EMBL" id="CP036274">
    <property type="protein sequence ID" value="QDU26257.1"/>
    <property type="molecule type" value="Genomic_DNA"/>
</dbReference>
<dbReference type="Proteomes" id="UP000315017">
    <property type="component" value="Chromosome"/>
</dbReference>
<evidence type="ECO:0000313" key="1">
    <source>
        <dbReference type="EMBL" id="QDU26257.1"/>
    </source>
</evidence>
<reference evidence="1 2" key="1">
    <citation type="submission" date="2019-02" db="EMBL/GenBank/DDBJ databases">
        <title>Deep-cultivation of Planctomycetes and their phenomic and genomic characterization uncovers novel biology.</title>
        <authorList>
            <person name="Wiegand S."/>
            <person name="Jogler M."/>
            <person name="Boedeker C."/>
            <person name="Pinto D."/>
            <person name="Vollmers J."/>
            <person name="Rivas-Marin E."/>
            <person name="Kohn T."/>
            <person name="Peeters S.H."/>
            <person name="Heuer A."/>
            <person name="Rast P."/>
            <person name="Oberbeckmann S."/>
            <person name="Bunk B."/>
            <person name="Jeske O."/>
            <person name="Meyerdierks A."/>
            <person name="Storesund J.E."/>
            <person name="Kallscheuer N."/>
            <person name="Luecker S."/>
            <person name="Lage O.M."/>
            <person name="Pohl T."/>
            <person name="Merkel B.J."/>
            <person name="Hornburger P."/>
            <person name="Mueller R.-W."/>
            <person name="Bruemmer F."/>
            <person name="Labrenz M."/>
            <person name="Spormann A.M."/>
            <person name="Op den Camp H."/>
            <person name="Overmann J."/>
            <person name="Amann R."/>
            <person name="Jetten M.S.M."/>
            <person name="Mascher T."/>
            <person name="Medema M.H."/>
            <person name="Devos D.P."/>
            <person name="Kaster A.-K."/>
            <person name="Ovreas L."/>
            <person name="Rohde M."/>
            <person name="Galperin M.Y."/>
            <person name="Jogler C."/>
        </authorList>
    </citation>
    <scope>NUCLEOTIDE SEQUENCE [LARGE SCALE GENOMIC DNA]</scope>
    <source>
        <strain evidence="1 2">ETA_A8</strain>
    </source>
</reference>
<sequence length="134" mass="15747">MLLADDSADRQRTLRRHLMVRLAGQVAEMAFTIQQFRATGHQVHWSRWRLRWIRNLFLRSEVDTDFTYAALFAWGICRDASELRRTFDQLWRDTEGLLRRPAYWSQIELLSAALSVRPVMTGEEAFAVIRPLAP</sequence>
<name>A0A517Y7P9_9BACT</name>
<accession>A0A517Y7P9</accession>
<protein>
    <submittedName>
        <fullName evidence="1">Uncharacterized protein</fullName>
    </submittedName>
</protein>
<dbReference type="KEGG" id="aagg:ETAA8_13330"/>
<proteinExistence type="predicted"/>
<organism evidence="1 2">
    <name type="scientific">Anatilimnocola aggregata</name>
    <dbReference type="NCBI Taxonomy" id="2528021"/>
    <lineage>
        <taxon>Bacteria</taxon>
        <taxon>Pseudomonadati</taxon>
        <taxon>Planctomycetota</taxon>
        <taxon>Planctomycetia</taxon>
        <taxon>Pirellulales</taxon>
        <taxon>Pirellulaceae</taxon>
        <taxon>Anatilimnocola</taxon>
    </lineage>
</organism>
<keyword evidence="2" id="KW-1185">Reference proteome</keyword>
<dbReference type="AlphaFoldDB" id="A0A517Y7P9"/>